<accession>A0ABP9GFF7</accession>
<sequence>MALSPTDPFGTAELRRRVLEGWADAPARFREDANAEEDYALGAYRDRVVVELAQNAADAARRAGVPGRLRLELRGDRFSAANTGAPLTAAGVESLSTLRASAKRDEGDPGSTGRFGVGFSAVAAISDDITVASAAGAVRWSRALARPALDAATADGRAPGLAEELERRGGHLPLLRLPFAAEARPAEGYDTEVGLLLRDSESAERLRELLASTTPAVLLALADLAEIRVFTDTGERILTREPGTGADVVTRVEHRAPGTAGDGGAQTRGGAAEAHTVHWRTLTRTGRFAPALLADRPSEERGRLEWTLTWAVPLTPEGAAAPLPDDVPAVVHAPTPTDDALVLPALLIGTFPLGPDRRRVAAGPAAETLVAESADAYCDLLCELDPRAALDLVPRSLMGYGEFDGRFRSAAAKPLPDTPFLRTAGGEPVRPRDAVVLDGGPEVVSVLSEVVGTALPGGLDPYHPALAQLRVRRLDLAELADVLGDLDREPAWWARLYAALRTAGRSGADIGELGALPVPLADGRLVRGPRGLLVPSADTFGAAEAERLTPLGLRVVHPEAADPLLERLGAVEAGPAAVLADPQTRAAVENSLDADDPEAVCGPVLDLVALCETTAEDAPWLAELALRDDEGGYSVAGELLLPTSPLRGILADDAPFGTVAADLVERHGETTLAAVGVLDSFTVVRTADLTLGAALEDARNGTGLDGLDGLDEWAEEVAERMGGPDLPPVVAEFVGVADLEFVRADRWPQALELLAGPRLRATVTAPARVLGERGQVVDVPSYTAWWLRTGAVLDGRRPTDLRTGDADPVLAGLYDPAPSGLDAGLAAALGVRSDLAGLLAEADGPDDLLDRMADPDRHVDRRALRELWTALAGVDADRVAPPERVRAVQGGAIVLADAEDAVVVDRPDLLPLLSGRPAVLAPARSAVALADVLDLALASEEVDAQVESTGEVLPVPDEVGTFLPGGVLTYVHHEELTVDGIAVEWFCDGKTAHASTTDGLARALCLLADRWEARHLVASVLRDPRSLPVLLAEADLD</sequence>
<keyword evidence="2" id="KW-1185">Reference proteome</keyword>
<dbReference type="Proteomes" id="UP001499993">
    <property type="component" value="Unassembled WGS sequence"/>
</dbReference>
<dbReference type="RefSeq" id="WP_345556560.1">
    <property type="nucleotide sequence ID" value="NZ_BAABIK010000010.1"/>
</dbReference>
<gene>
    <name evidence="1" type="ORF">GCM10023224_22780</name>
</gene>
<organism evidence="1 2">
    <name type="scientific">Streptomonospora halophila</name>
    <dbReference type="NCBI Taxonomy" id="427369"/>
    <lineage>
        <taxon>Bacteria</taxon>
        <taxon>Bacillati</taxon>
        <taxon>Actinomycetota</taxon>
        <taxon>Actinomycetes</taxon>
        <taxon>Streptosporangiales</taxon>
        <taxon>Nocardiopsidaceae</taxon>
        <taxon>Streptomonospora</taxon>
    </lineage>
</organism>
<evidence type="ECO:0000313" key="2">
    <source>
        <dbReference type="Proteomes" id="UP001499993"/>
    </source>
</evidence>
<comment type="caution">
    <text evidence="1">The sequence shown here is derived from an EMBL/GenBank/DDBJ whole genome shotgun (WGS) entry which is preliminary data.</text>
</comment>
<protein>
    <recommendedName>
        <fullName evidence="3">ATP-binding protein</fullName>
    </recommendedName>
</protein>
<evidence type="ECO:0000313" key="1">
    <source>
        <dbReference type="EMBL" id="GAA4940492.1"/>
    </source>
</evidence>
<dbReference type="InterPro" id="IPR036890">
    <property type="entry name" value="HATPase_C_sf"/>
</dbReference>
<proteinExistence type="predicted"/>
<dbReference type="NCBIfam" id="NF047352">
    <property type="entry name" value="P_loop_sacsin"/>
    <property type="match status" value="1"/>
</dbReference>
<dbReference type="SUPFAM" id="SSF55874">
    <property type="entry name" value="ATPase domain of HSP90 chaperone/DNA topoisomerase II/histidine kinase"/>
    <property type="match status" value="1"/>
</dbReference>
<name>A0ABP9GFF7_9ACTN</name>
<reference evidence="2" key="1">
    <citation type="journal article" date="2019" name="Int. J. Syst. Evol. Microbiol.">
        <title>The Global Catalogue of Microorganisms (GCM) 10K type strain sequencing project: providing services to taxonomists for standard genome sequencing and annotation.</title>
        <authorList>
            <consortium name="The Broad Institute Genomics Platform"/>
            <consortium name="The Broad Institute Genome Sequencing Center for Infectious Disease"/>
            <person name="Wu L."/>
            <person name="Ma J."/>
        </authorList>
    </citation>
    <scope>NUCLEOTIDE SEQUENCE [LARGE SCALE GENOMIC DNA]</scope>
    <source>
        <strain evidence="2">JCM 18123</strain>
    </source>
</reference>
<dbReference type="EMBL" id="BAABIK010000010">
    <property type="protein sequence ID" value="GAA4940492.1"/>
    <property type="molecule type" value="Genomic_DNA"/>
</dbReference>
<evidence type="ECO:0008006" key="3">
    <source>
        <dbReference type="Google" id="ProtNLM"/>
    </source>
</evidence>
<dbReference type="Gene3D" id="3.30.565.10">
    <property type="entry name" value="Histidine kinase-like ATPase, C-terminal domain"/>
    <property type="match status" value="1"/>
</dbReference>